<dbReference type="EMBL" id="QXGA01006306">
    <property type="protein sequence ID" value="KAE9063588.1"/>
    <property type="molecule type" value="Genomic_DNA"/>
</dbReference>
<sequence length="53" mass="5894">MATRPVTWLFVAAQATASKWTSTRTRRLSVRHWCLAPSCASTAPFPTARSTTR</sequence>
<protein>
    <submittedName>
        <fullName evidence="2">Uncharacterized protein</fullName>
    </submittedName>
</protein>
<evidence type="ECO:0000313" key="2">
    <source>
        <dbReference type="EMBL" id="KAE9063588.1"/>
    </source>
</evidence>
<comment type="caution">
    <text evidence="2">The sequence shown here is derived from an EMBL/GenBank/DDBJ whole genome shotgun (WGS) entry which is preliminary data.</text>
</comment>
<dbReference type="AlphaFoldDB" id="A0A6A3PV60"/>
<evidence type="ECO:0000313" key="1">
    <source>
        <dbReference type="EMBL" id="KAE9059091.1"/>
    </source>
</evidence>
<name>A0A6A3PV60_9STRA</name>
<gene>
    <name evidence="2" type="ORF">PF006_g30907</name>
    <name evidence="1" type="ORF">PF010_g30757</name>
</gene>
<proteinExistence type="predicted"/>
<dbReference type="Proteomes" id="UP000488956">
    <property type="component" value="Unassembled WGS sequence"/>
</dbReference>
<accession>A0A6A3PV60</accession>
<evidence type="ECO:0000313" key="3">
    <source>
        <dbReference type="Proteomes" id="UP000440732"/>
    </source>
</evidence>
<dbReference type="EMBL" id="QXFX01006167">
    <property type="protein sequence ID" value="KAE9059091.1"/>
    <property type="molecule type" value="Genomic_DNA"/>
</dbReference>
<reference evidence="2 3" key="1">
    <citation type="submission" date="2018-08" db="EMBL/GenBank/DDBJ databases">
        <title>Genomic investigation of the strawberry pathogen Phytophthora fragariae indicates pathogenicity is determined by transcriptional variation in three key races.</title>
        <authorList>
            <person name="Adams T.M."/>
            <person name="Armitage A.D."/>
            <person name="Sobczyk M.K."/>
            <person name="Bates H.J."/>
            <person name="Dunwell J.M."/>
            <person name="Nellist C.F."/>
            <person name="Harrison R.J."/>
        </authorList>
    </citation>
    <scope>NUCLEOTIDE SEQUENCE [LARGE SCALE GENOMIC DNA]</scope>
    <source>
        <strain evidence="2 3">NOV-5</strain>
        <strain evidence="1 4">ONT-3</strain>
    </source>
</reference>
<organism evidence="2 3">
    <name type="scientific">Phytophthora fragariae</name>
    <dbReference type="NCBI Taxonomy" id="53985"/>
    <lineage>
        <taxon>Eukaryota</taxon>
        <taxon>Sar</taxon>
        <taxon>Stramenopiles</taxon>
        <taxon>Oomycota</taxon>
        <taxon>Peronosporomycetes</taxon>
        <taxon>Peronosporales</taxon>
        <taxon>Peronosporaceae</taxon>
        <taxon>Phytophthora</taxon>
    </lineage>
</organism>
<dbReference type="Proteomes" id="UP000440732">
    <property type="component" value="Unassembled WGS sequence"/>
</dbReference>
<evidence type="ECO:0000313" key="4">
    <source>
        <dbReference type="Proteomes" id="UP000488956"/>
    </source>
</evidence>